<feature type="transmembrane region" description="Helical" evidence="6">
    <location>
        <begin position="58"/>
        <end position="77"/>
    </location>
</feature>
<evidence type="ECO:0000256" key="5">
    <source>
        <dbReference type="ARBA" id="ARBA00023136"/>
    </source>
</evidence>
<dbReference type="Gene3D" id="1.20.1510.10">
    <property type="entry name" value="Cation efflux protein transmembrane domain"/>
    <property type="match status" value="1"/>
</dbReference>
<evidence type="ECO:0000256" key="1">
    <source>
        <dbReference type="ARBA" id="ARBA00004141"/>
    </source>
</evidence>
<keyword evidence="5 6" id="KW-0472">Membrane</keyword>
<name>A0A7H1N706_9PROT</name>
<feature type="transmembrane region" description="Helical" evidence="6">
    <location>
        <begin position="155"/>
        <end position="172"/>
    </location>
</feature>
<dbReference type="EMBL" id="CP053924">
    <property type="protein sequence ID" value="QNT71492.1"/>
    <property type="molecule type" value="Genomic_DNA"/>
</dbReference>
<dbReference type="SUPFAM" id="SSF161111">
    <property type="entry name" value="Cation efflux protein transmembrane domain-like"/>
    <property type="match status" value="1"/>
</dbReference>
<keyword evidence="2 6" id="KW-0812">Transmembrane</keyword>
<dbReference type="Pfam" id="PF01545">
    <property type="entry name" value="Cation_efflux"/>
    <property type="match status" value="1"/>
</dbReference>
<feature type="domain" description="Cation efflux protein transmembrane" evidence="7">
    <location>
        <begin position="25"/>
        <end position="204"/>
    </location>
</feature>
<keyword evidence="3" id="KW-0813">Transport</keyword>
<geneLocation type="plasmid" evidence="8 9">
    <name>unnamed</name>
</geneLocation>
<keyword evidence="3" id="KW-0406">Ion transport</keyword>
<keyword evidence="3" id="KW-0862">Zinc</keyword>
<evidence type="ECO:0000256" key="2">
    <source>
        <dbReference type="ARBA" id="ARBA00022692"/>
    </source>
</evidence>
<keyword evidence="8" id="KW-0614">Plasmid</keyword>
<dbReference type="InterPro" id="IPR027469">
    <property type="entry name" value="Cation_efflux_TMD_sf"/>
</dbReference>
<keyword evidence="3" id="KW-0864">Zinc transport</keyword>
<dbReference type="Proteomes" id="UP000516369">
    <property type="component" value="Plasmid unnamed"/>
</dbReference>
<dbReference type="KEGG" id="dvn:HQ394_19365"/>
<evidence type="ECO:0000313" key="8">
    <source>
        <dbReference type="EMBL" id="QNT71492.1"/>
    </source>
</evidence>
<dbReference type="PANTHER" id="PTHR11562">
    <property type="entry name" value="CATION EFFLUX PROTEIN/ ZINC TRANSPORTER"/>
    <property type="match status" value="1"/>
</dbReference>
<dbReference type="InterPro" id="IPR058533">
    <property type="entry name" value="Cation_efflux_TM"/>
</dbReference>
<accession>A0A7H1N706</accession>
<evidence type="ECO:0000259" key="7">
    <source>
        <dbReference type="Pfam" id="PF01545"/>
    </source>
</evidence>
<gene>
    <name evidence="8" type="ORF">HQ394_19365</name>
</gene>
<dbReference type="InterPro" id="IPR050681">
    <property type="entry name" value="CDF/SLC30A"/>
</dbReference>
<feature type="transmembrane region" description="Helical" evidence="6">
    <location>
        <begin position="24"/>
        <end position="46"/>
    </location>
</feature>
<organism evidence="8 9">
    <name type="scientific">Defluviicoccus vanus</name>
    <dbReference type="NCBI Taxonomy" id="111831"/>
    <lineage>
        <taxon>Bacteria</taxon>
        <taxon>Pseudomonadati</taxon>
        <taxon>Pseudomonadota</taxon>
        <taxon>Alphaproteobacteria</taxon>
        <taxon>Rhodospirillales</taxon>
        <taxon>Rhodospirillaceae</taxon>
        <taxon>Defluviicoccus</taxon>
    </lineage>
</organism>
<evidence type="ECO:0000256" key="6">
    <source>
        <dbReference type="SAM" id="Phobius"/>
    </source>
</evidence>
<evidence type="ECO:0000256" key="4">
    <source>
        <dbReference type="ARBA" id="ARBA00022989"/>
    </source>
</evidence>
<keyword evidence="4 6" id="KW-1133">Transmembrane helix</keyword>
<comment type="subcellular location">
    <subcellularLocation>
        <location evidence="1">Membrane</location>
        <topology evidence="1">Multi-pass membrane protein</topology>
    </subcellularLocation>
</comment>
<feature type="transmembrane region" description="Helical" evidence="6">
    <location>
        <begin position="115"/>
        <end position="135"/>
    </location>
</feature>
<dbReference type="GO" id="GO:0005886">
    <property type="term" value="C:plasma membrane"/>
    <property type="evidence" value="ECO:0007669"/>
    <property type="project" value="TreeGrafter"/>
</dbReference>
<feature type="transmembrane region" description="Helical" evidence="6">
    <location>
        <begin position="84"/>
        <end position="103"/>
    </location>
</feature>
<keyword evidence="9" id="KW-1185">Reference proteome</keyword>
<evidence type="ECO:0000313" key="9">
    <source>
        <dbReference type="Proteomes" id="UP000516369"/>
    </source>
</evidence>
<reference evidence="8 9" key="1">
    <citation type="submission" date="2020-05" db="EMBL/GenBank/DDBJ databases">
        <title>Complete closed genome sequence of Defluviicoccus vanus.</title>
        <authorList>
            <person name="Bessarab I."/>
            <person name="Arumugam K."/>
            <person name="Maszenan A.M."/>
            <person name="Seviour R.J."/>
            <person name="Williams R.B."/>
        </authorList>
    </citation>
    <scope>NUCLEOTIDE SEQUENCE [LARGE SCALE GENOMIC DNA]</scope>
    <source>
        <strain evidence="8 9">Ben 114</strain>
        <plasmid evidence="8 9">unnamed</plasmid>
    </source>
</reference>
<proteinExistence type="predicted"/>
<protein>
    <submittedName>
        <fullName evidence="8">Cation transporter</fullName>
    </submittedName>
</protein>
<dbReference type="GO" id="GO:0005385">
    <property type="term" value="F:zinc ion transmembrane transporter activity"/>
    <property type="evidence" value="ECO:0007669"/>
    <property type="project" value="TreeGrafter"/>
</dbReference>
<sequence>MAAGSDESCGATDLVHTTLAYRRALWVVVLLNLVMGVAEMIGGFIAGSQALKADALDFLGDGLITLLGLLAIGWSLAWRARAALIQGVFLAALGIAVLAATAYRVLLLHIPEAEIMGVFGAIALAVNVAAAWVLVPHRKGDANVRAVWLFSRNDALGNVAVVIAAGLVAWTGTPWPDLAVAAIIAGLFLHSAWEIISHARADLVRWRPSSAAE</sequence>
<dbReference type="PANTHER" id="PTHR11562:SF17">
    <property type="entry name" value="RE54080P-RELATED"/>
    <property type="match status" value="1"/>
</dbReference>
<dbReference type="AlphaFoldDB" id="A0A7H1N706"/>
<feature type="transmembrane region" description="Helical" evidence="6">
    <location>
        <begin position="178"/>
        <end position="196"/>
    </location>
</feature>
<evidence type="ECO:0000256" key="3">
    <source>
        <dbReference type="ARBA" id="ARBA00022906"/>
    </source>
</evidence>